<name>A0A0R2H1W2_WEIVI</name>
<gene>
    <name evidence="2" type="ORF">IV50_GL000616</name>
</gene>
<keyword evidence="1" id="KW-0812">Transmembrane</keyword>
<dbReference type="InterPro" id="IPR010380">
    <property type="entry name" value="DUF975"/>
</dbReference>
<sequence length="242" mass="27041">MQSNRQIKAAARHQIIGNFSQFQIALSLGFGLIIWQFIFSLINSRSAQYQNLMSMSMKTMSGQTVPSDVYMQNLQTALPGLLGSAFIDAIISGMLAIGASWAFVMWQLTKKQPGHPFKLSLRFFSRTTLKDSVILMAVRSVLVFVGYMLFVIPGIVMSLNFAMAPFIYAADVQTKRPIQSTTAYLRASSAMMRGHRMQLLFLNISFIGWMLANALTGGLASIYVVPYYQSTMAQFYVARHVN</sequence>
<dbReference type="PANTHER" id="PTHR40076">
    <property type="entry name" value="MEMBRANE PROTEIN-RELATED"/>
    <property type="match status" value="1"/>
</dbReference>
<keyword evidence="3" id="KW-1185">Reference proteome</keyword>
<feature type="transmembrane region" description="Helical" evidence="1">
    <location>
        <begin position="81"/>
        <end position="106"/>
    </location>
</feature>
<protein>
    <submittedName>
        <fullName evidence="2">Integral membrane protein</fullName>
    </submittedName>
</protein>
<comment type="caution">
    <text evidence="2">The sequence shown here is derived from an EMBL/GenBank/DDBJ whole genome shotgun (WGS) entry which is preliminary data.</text>
</comment>
<feature type="transmembrane region" description="Helical" evidence="1">
    <location>
        <begin position="21"/>
        <end position="42"/>
    </location>
</feature>
<evidence type="ECO:0000256" key="1">
    <source>
        <dbReference type="SAM" id="Phobius"/>
    </source>
</evidence>
<accession>A0A0R2H1W2</accession>
<keyword evidence="1" id="KW-0472">Membrane</keyword>
<dbReference type="PATRIC" id="fig|1629.5.peg.621"/>
<dbReference type="RefSeq" id="WP_057744907.1">
    <property type="nucleotide sequence ID" value="NZ_JQBM01000002.1"/>
</dbReference>
<dbReference type="Pfam" id="PF06161">
    <property type="entry name" value="DUF975"/>
    <property type="match status" value="1"/>
</dbReference>
<evidence type="ECO:0000313" key="2">
    <source>
        <dbReference type="EMBL" id="KRN46347.1"/>
    </source>
</evidence>
<proteinExistence type="predicted"/>
<evidence type="ECO:0000313" key="3">
    <source>
        <dbReference type="Proteomes" id="UP000051992"/>
    </source>
</evidence>
<dbReference type="EMBL" id="JQBM01000002">
    <property type="protein sequence ID" value="KRN46347.1"/>
    <property type="molecule type" value="Genomic_DNA"/>
</dbReference>
<reference evidence="2 3" key="1">
    <citation type="journal article" date="2015" name="Genome Announc.">
        <title>Expanding the biotechnology potential of lactobacilli through comparative genomics of 213 strains and associated genera.</title>
        <authorList>
            <person name="Sun Z."/>
            <person name="Harris H.M."/>
            <person name="McCann A."/>
            <person name="Guo C."/>
            <person name="Argimon S."/>
            <person name="Zhang W."/>
            <person name="Yang X."/>
            <person name="Jeffery I.B."/>
            <person name="Cooney J.C."/>
            <person name="Kagawa T.F."/>
            <person name="Liu W."/>
            <person name="Song Y."/>
            <person name="Salvetti E."/>
            <person name="Wrobel A."/>
            <person name="Rasinkangas P."/>
            <person name="Parkhill J."/>
            <person name="Rea M.C."/>
            <person name="O'Sullivan O."/>
            <person name="Ritari J."/>
            <person name="Douillard F.P."/>
            <person name="Paul Ross R."/>
            <person name="Yang R."/>
            <person name="Briner A.E."/>
            <person name="Felis G.E."/>
            <person name="de Vos W.M."/>
            <person name="Barrangou R."/>
            <person name="Klaenhammer T.R."/>
            <person name="Caufield P.W."/>
            <person name="Cui Y."/>
            <person name="Zhang H."/>
            <person name="O'Toole P.W."/>
        </authorList>
    </citation>
    <scope>NUCLEOTIDE SEQUENCE [LARGE SCALE GENOMIC DNA]</scope>
    <source>
        <strain evidence="2 3">DSM 20410</strain>
    </source>
</reference>
<dbReference type="PANTHER" id="PTHR40076:SF1">
    <property type="entry name" value="MEMBRANE PROTEIN"/>
    <property type="match status" value="1"/>
</dbReference>
<dbReference type="Proteomes" id="UP000051992">
    <property type="component" value="Unassembled WGS sequence"/>
</dbReference>
<dbReference type="AlphaFoldDB" id="A0A0R2H1W2"/>
<feature type="transmembrane region" description="Helical" evidence="1">
    <location>
        <begin position="199"/>
        <end position="225"/>
    </location>
</feature>
<organism evidence="2 3">
    <name type="scientific">Weissella viridescens</name>
    <name type="common">Lactobacillus viridescens</name>
    <dbReference type="NCBI Taxonomy" id="1629"/>
    <lineage>
        <taxon>Bacteria</taxon>
        <taxon>Bacillati</taxon>
        <taxon>Bacillota</taxon>
        <taxon>Bacilli</taxon>
        <taxon>Lactobacillales</taxon>
        <taxon>Lactobacillaceae</taxon>
        <taxon>Weissella</taxon>
    </lineage>
</organism>
<dbReference type="OrthoDB" id="9784844at2"/>
<keyword evidence="1" id="KW-1133">Transmembrane helix</keyword>